<keyword evidence="5 7" id="KW-1133">Transmembrane helix</keyword>
<proteinExistence type="predicted"/>
<organism evidence="9 10">
    <name type="scientific">Stappia indica</name>
    <dbReference type="NCBI Taxonomy" id="538381"/>
    <lineage>
        <taxon>Bacteria</taxon>
        <taxon>Pseudomonadati</taxon>
        <taxon>Pseudomonadota</taxon>
        <taxon>Alphaproteobacteria</taxon>
        <taxon>Hyphomicrobiales</taxon>
        <taxon>Stappiaceae</taxon>
        <taxon>Stappia</taxon>
    </lineage>
</organism>
<feature type="transmembrane region" description="Helical" evidence="7">
    <location>
        <begin position="348"/>
        <end position="373"/>
    </location>
</feature>
<keyword evidence="2" id="KW-0813">Transport</keyword>
<feature type="transmembrane region" description="Helical" evidence="7">
    <location>
        <begin position="425"/>
        <end position="448"/>
    </location>
</feature>
<keyword evidence="6 7" id="KW-0472">Membrane</keyword>
<feature type="transmembrane region" description="Helical" evidence="7">
    <location>
        <begin position="394"/>
        <end position="413"/>
    </location>
</feature>
<dbReference type="AlphaFoldDB" id="A0A857C5Z3"/>
<feature type="transmembrane region" description="Helical" evidence="7">
    <location>
        <begin position="155"/>
        <end position="179"/>
    </location>
</feature>
<evidence type="ECO:0000256" key="6">
    <source>
        <dbReference type="ARBA" id="ARBA00023136"/>
    </source>
</evidence>
<feature type="transmembrane region" description="Helical" evidence="7">
    <location>
        <begin position="70"/>
        <end position="92"/>
    </location>
</feature>
<evidence type="ECO:0000259" key="8">
    <source>
        <dbReference type="PROSITE" id="PS50850"/>
    </source>
</evidence>
<dbReference type="PROSITE" id="PS50850">
    <property type="entry name" value="MFS"/>
    <property type="match status" value="1"/>
</dbReference>
<dbReference type="EMBL" id="CP046908">
    <property type="protein sequence ID" value="QGZ34327.1"/>
    <property type="molecule type" value="Genomic_DNA"/>
</dbReference>
<dbReference type="Gene3D" id="1.20.1720.10">
    <property type="entry name" value="Multidrug resistance protein D"/>
    <property type="match status" value="1"/>
</dbReference>
<dbReference type="CDD" id="cd17503">
    <property type="entry name" value="MFS_LmrB_MDR_like"/>
    <property type="match status" value="1"/>
</dbReference>
<protein>
    <submittedName>
        <fullName evidence="9">DHA2 family efflux MFS transporter permease subunit</fullName>
    </submittedName>
</protein>
<reference evidence="9 10" key="1">
    <citation type="submission" date="2019-12" db="EMBL/GenBank/DDBJ databases">
        <title>The genome of Stappia indica PHM037.</title>
        <authorList>
            <person name="Kacar D."/>
            <person name="Galan B."/>
            <person name="Canedo L."/>
            <person name="Rodriguez P."/>
            <person name="de la Calle F."/>
            <person name="Garcia J.L."/>
        </authorList>
    </citation>
    <scope>NUCLEOTIDE SEQUENCE [LARGE SCALE GENOMIC DNA]</scope>
    <source>
        <strain evidence="9 10">PHM037</strain>
    </source>
</reference>
<dbReference type="InterPro" id="IPR004638">
    <property type="entry name" value="EmrB-like"/>
</dbReference>
<dbReference type="SUPFAM" id="SSF103473">
    <property type="entry name" value="MFS general substrate transporter"/>
    <property type="match status" value="1"/>
</dbReference>
<keyword evidence="4 7" id="KW-0812">Transmembrane</keyword>
<keyword evidence="3" id="KW-1003">Cell membrane</keyword>
<evidence type="ECO:0000256" key="5">
    <source>
        <dbReference type="ARBA" id="ARBA00022989"/>
    </source>
</evidence>
<evidence type="ECO:0000256" key="3">
    <source>
        <dbReference type="ARBA" id="ARBA00022475"/>
    </source>
</evidence>
<dbReference type="GO" id="GO:0005886">
    <property type="term" value="C:plasma membrane"/>
    <property type="evidence" value="ECO:0007669"/>
    <property type="project" value="UniProtKB-SubCell"/>
</dbReference>
<dbReference type="OrthoDB" id="9812221at2"/>
<dbReference type="Gene3D" id="1.20.1250.20">
    <property type="entry name" value="MFS general substrate transporter like domains"/>
    <property type="match status" value="1"/>
</dbReference>
<comment type="subcellular location">
    <subcellularLocation>
        <location evidence="1">Cell membrane</location>
        <topology evidence="1">Multi-pass membrane protein</topology>
    </subcellularLocation>
</comment>
<evidence type="ECO:0000313" key="10">
    <source>
        <dbReference type="Proteomes" id="UP000435648"/>
    </source>
</evidence>
<feature type="transmembrane region" description="Helical" evidence="7">
    <location>
        <begin position="257"/>
        <end position="278"/>
    </location>
</feature>
<sequence>MNSIPLIIAFAFFMEMMDSTVIATSLPVIAEDLGTSPIALKLALTSYLVALGIFIPVSGWMADKFGAKRIFRWAIVVFVIGSVACAFSNSLLTFVLSRFLQGMGGSMMVPVGRLILVRTFQKKDLVHAMTLMTIPGLIGPMAGPPLGGFLTTYLSWHWIFIINVPIGLAGIWLCGIYLPEIPRRETSRLDWTGFLLTGTAAAGIVFGLSVISLPALPPAVGLVTTLVGFGALLAYLVHAKRRANPILDPALLRNRAFGLTLLGTNIFRISSGSMPFLMPLMLQTGFGYNAFQSGLITFTGAFGAISMKFIVKRALAAVGFRMALVIASLGGALLTFAMVGFVPGTPVWIFVLVLYGAGLTRSFLFTSSNGLMFTSIGDNEASQATALSSVFQQVSLALGVALAGFVLEATGWVTGDTLGLVNFHIAFAVTAVLALVSVPIFAFLPASAGQESSGHRLRELP</sequence>
<feature type="transmembrane region" description="Helical" evidence="7">
    <location>
        <begin position="290"/>
        <end position="311"/>
    </location>
</feature>
<gene>
    <name evidence="9" type="ORF">GH266_07275</name>
</gene>
<evidence type="ECO:0000256" key="1">
    <source>
        <dbReference type="ARBA" id="ARBA00004651"/>
    </source>
</evidence>
<name>A0A857C5Z3_9HYPH</name>
<dbReference type="InterPro" id="IPR011701">
    <property type="entry name" value="MFS"/>
</dbReference>
<evidence type="ECO:0000256" key="4">
    <source>
        <dbReference type="ARBA" id="ARBA00022692"/>
    </source>
</evidence>
<evidence type="ECO:0000256" key="7">
    <source>
        <dbReference type="SAM" id="Phobius"/>
    </source>
</evidence>
<feature type="transmembrane region" description="Helical" evidence="7">
    <location>
        <begin position="191"/>
        <end position="213"/>
    </location>
</feature>
<feature type="domain" description="Major facilitator superfamily (MFS) profile" evidence="8">
    <location>
        <begin position="4"/>
        <end position="449"/>
    </location>
</feature>
<feature type="transmembrane region" description="Helical" evidence="7">
    <location>
        <begin position="125"/>
        <end position="143"/>
    </location>
</feature>
<dbReference type="InterPro" id="IPR020846">
    <property type="entry name" value="MFS_dom"/>
</dbReference>
<dbReference type="KEGG" id="siw:GH266_07275"/>
<dbReference type="Proteomes" id="UP000435648">
    <property type="component" value="Chromosome"/>
</dbReference>
<evidence type="ECO:0000256" key="2">
    <source>
        <dbReference type="ARBA" id="ARBA00022448"/>
    </source>
</evidence>
<dbReference type="InterPro" id="IPR036259">
    <property type="entry name" value="MFS_trans_sf"/>
</dbReference>
<dbReference type="PANTHER" id="PTHR42718">
    <property type="entry name" value="MAJOR FACILITATOR SUPERFAMILY MULTIDRUG TRANSPORTER MFSC"/>
    <property type="match status" value="1"/>
</dbReference>
<feature type="transmembrane region" description="Helical" evidence="7">
    <location>
        <begin position="323"/>
        <end position="342"/>
    </location>
</feature>
<feature type="transmembrane region" description="Helical" evidence="7">
    <location>
        <begin position="219"/>
        <end position="237"/>
    </location>
</feature>
<dbReference type="Pfam" id="PF07690">
    <property type="entry name" value="MFS_1"/>
    <property type="match status" value="2"/>
</dbReference>
<accession>A0A857C5Z3</accession>
<dbReference type="NCBIfam" id="TIGR00711">
    <property type="entry name" value="efflux_EmrB"/>
    <property type="match status" value="1"/>
</dbReference>
<feature type="transmembrane region" description="Helical" evidence="7">
    <location>
        <begin position="39"/>
        <end position="58"/>
    </location>
</feature>
<evidence type="ECO:0000313" key="9">
    <source>
        <dbReference type="EMBL" id="QGZ34327.1"/>
    </source>
</evidence>
<dbReference type="GO" id="GO:0022857">
    <property type="term" value="F:transmembrane transporter activity"/>
    <property type="evidence" value="ECO:0007669"/>
    <property type="project" value="InterPro"/>
</dbReference>
<dbReference type="PANTHER" id="PTHR42718:SF46">
    <property type="entry name" value="BLR6921 PROTEIN"/>
    <property type="match status" value="1"/>
</dbReference>
<feature type="transmembrane region" description="Helical" evidence="7">
    <location>
        <begin position="98"/>
        <end position="116"/>
    </location>
</feature>
<dbReference type="RefSeq" id="WP_158193298.1">
    <property type="nucleotide sequence ID" value="NZ_CP046908.1"/>
</dbReference>